<reference evidence="3" key="1">
    <citation type="journal article" date="2019" name="Int. J. Syst. Evol. Microbiol.">
        <title>The Global Catalogue of Microorganisms (GCM) 10K type strain sequencing project: providing services to taxonomists for standard genome sequencing and annotation.</title>
        <authorList>
            <consortium name="The Broad Institute Genomics Platform"/>
            <consortium name="The Broad Institute Genome Sequencing Center for Infectious Disease"/>
            <person name="Wu L."/>
            <person name="Ma J."/>
        </authorList>
    </citation>
    <scope>NUCLEOTIDE SEQUENCE [LARGE SCALE GENOMIC DNA]</scope>
    <source>
        <strain evidence="3">CGMCC 1.12791</strain>
    </source>
</reference>
<evidence type="ECO:0000313" key="3">
    <source>
        <dbReference type="Proteomes" id="UP000597341"/>
    </source>
</evidence>
<name>A0ABQ3HD64_9ACTN</name>
<evidence type="ECO:0000313" key="2">
    <source>
        <dbReference type="EMBL" id="GHE15006.1"/>
    </source>
</evidence>
<protein>
    <recommendedName>
        <fullName evidence="4">WXG100 family type VII secretion target</fullName>
    </recommendedName>
</protein>
<sequence length="458" mass="49583">MGGTLTIDWDNLDSLLGAMVEVGLQSKEIDTYFQEHVVNTVGLDYPSCALKPIGDVLPELGTAFKDARRYYQRRWVEVIHALATSANDLNRVDREIDLDLRAYASGLDAMPDTTISVKLFEPSALTLDDPAEGEPQLKHNQAWETTSDGYDATRDAINAGIDFINGLGAPGVDLPRLPEKSLEDYIVYPLAGNYRLLGTNADSCLNAATAFRDWSLNFGRLALKTQYCLTGSTADSFTAHVGLYGVVMRAVGEAVGQGASVFQAISMTSEKIAVAVENALVKMATKLSKLAAKLSSKLSPIGWLVFAKEVVEKGFGAVSDIYDDIMDCKQIIEACFDLVDTIEAWARAMRDSLAVMEKVRDMVRQLPTTDPDGGLGGMPPVDLPDVEKNLGEITVEITDSSEQDSALDDKLEDLEGQAEEHTDDEDEEEDDDGPVIMAPGPIGEPPYGGDPSTTPMMA</sequence>
<keyword evidence="3" id="KW-1185">Reference proteome</keyword>
<comment type="caution">
    <text evidence="2">The sequence shown here is derived from an EMBL/GenBank/DDBJ whole genome shotgun (WGS) entry which is preliminary data.</text>
</comment>
<feature type="region of interest" description="Disordered" evidence="1">
    <location>
        <begin position="396"/>
        <end position="458"/>
    </location>
</feature>
<dbReference type="Proteomes" id="UP000597341">
    <property type="component" value="Unassembled WGS sequence"/>
</dbReference>
<feature type="compositionally biased region" description="Acidic residues" evidence="1">
    <location>
        <begin position="399"/>
        <end position="433"/>
    </location>
</feature>
<proteinExistence type="predicted"/>
<gene>
    <name evidence="2" type="ORF">GCM10011376_01180</name>
</gene>
<accession>A0ABQ3HD64</accession>
<organism evidence="2 3">
    <name type="scientific">Nocardioides flavus</name>
    <name type="common">ex Wang et al. 2016</name>
    <dbReference type="NCBI Taxonomy" id="2058780"/>
    <lineage>
        <taxon>Bacteria</taxon>
        <taxon>Bacillati</taxon>
        <taxon>Actinomycetota</taxon>
        <taxon>Actinomycetes</taxon>
        <taxon>Propionibacteriales</taxon>
        <taxon>Nocardioidaceae</taxon>
        <taxon>Nocardioides</taxon>
    </lineage>
</organism>
<evidence type="ECO:0000256" key="1">
    <source>
        <dbReference type="SAM" id="MobiDB-lite"/>
    </source>
</evidence>
<dbReference type="EMBL" id="BNAD01000001">
    <property type="protein sequence ID" value="GHE15006.1"/>
    <property type="molecule type" value="Genomic_DNA"/>
</dbReference>
<dbReference type="RefSeq" id="WP_191277428.1">
    <property type="nucleotide sequence ID" value="NZ_BNAD01000001.1"/>
</dbReference>
<evidence type="ECO:0008006" key="4">
    <source>
        <dbReference type="Google" id="ProtNLM"/>
    </source>
</evidence>